<accession>A0A6A4H788</accession>
<protein>
    <submittedName>
        <fullName evidence="1">Uncharacterized protein</fullName>
    </submittedName>
</protein>
<keyword evidence="2" id="KW-1185">Reference proteome</keyword>
<reference evidence="1" key="1">
    <citation type="journal article" date="2019" name="Environ. Microbiol.">
        <title>Fungal ecological strategies reflected in gene transcription - a case study of two litter decomposers.</title>
        <authorList>
            <person name="Barbi F."/>
            <person name="Kohler A."/>
            <person name="Barry K."/>
            <person name="Baskaran P."/>
            <person name="Daum C."/>
            <person name="Fauchery L."/>
            <person name="Ihrmark K."/>
            <person name="Kuo A."/>
            <person name="LaButti K."/>
            <person name="Lipzen A."/>
            <person name="Morin E."/>
            <person name="Grigoriev I.V."/>
            <person name="Henrissat B."/>
            <person name="Lindahl B."/>
            <person name="Martin F."/>
        </authorList>
    </citation>
    <scope>NUCLEOTIDE SEQUENCE</scope>
    <source>
        <strain evidence="1">JB14</strain>
    </source>
</reference>
<organism evidence="1 2">
    <name type="scientific">Gymnopus androsaceus JB14</name>
    <dbReference type="NCBI Taxonomy" id="1447944"/>
    <lineage>
        <taxon>Eukaryota</taxon>
        <taxon>Fungi</taxon>
        <taxon>Dikarya</taxon>
        <taxon>Basidiomycota</taxon>
        <taxon>Agaricomycotina</taxon>
        <taxon>Agaricomycetes</taxon>
        <taxon>Agaricomycetidae</taxon>
        <taxon>Agaricales</taxon>
        <taxon>Marasmiineae</taxon>
        <taxon>Omphalotaceae</taxon>
        <taxon>Gymnopus</taxon>
    </lineage>
</organism>
<proteinExistence type="predicted"/>
<gene>
    <name evidence="1" type="ORF">BT96DRAFT_255774</name>
</gene>
<sequence length="171" mass="19011">MEKPAEYETDLHSLVQLVLLNSESVISVPEQLTILVKQSITKVSSYSNMEIIQLKLALRSHPAFPKLGILSSGMLLSTLHSNGQSNSMFNQPLPPQTLPNLDLSILLGWDYAGYPSGSFSSIFSFQMHLSTPPLFKATFLDSGHNMQLLFLRSLLSILNLRSWYQGTPKMG</sequence>
<dbReference type="AlphaFoldDB" id="A0A6A4H788"/>
<evidence type="ECO:0000313" key="2">
    <source>
        <dbReference type="Proteomes" id="UP000799118"/>
    </source>
</evidence>
<name>A0A6A4H788_9AGAR</name>
<evidence type="ECO:0000313" key="1">
    <source>
        <dbReference type="EMBL" id="KAE9393037.1"/>
    </source>
</evidence>
<dbReference type="EMBL" id="ML769582">
    <property type="protein sequence ID" value="KAE9393037.1"/>
    <property type="molecule type" value="Genomic_DNA"/>
</dbReference>
<dbReference type="Proteomes" id="UP000799118">
    <property type="component" value="Unassembled WGS sequence"/>
</dbReference>